<dbReference type="InterPro" id="IPR008974">
    <property type="entry name" value="TRAF-like"/>
</dbReference>
<dbReference type="CDD" id="cd18186">
    <property type="entry name" value="BTB_POZ_ZBTB_KLHL-like"/>
    <property type="match status" value="1"/>
</dbReference>
<name>A0A4Y2C4C7_ARAVE</name>
<evidence type="ECO:0000259" key="1">
    <source>
        <dbReference type="PROSITE" id="PS50097"/>
    </source>
</evidence>
<evidence type="ECO:0000313" key="3">
    <source>
        <dbReference type="Proteomes" id="UP000499080"/>
    </source>
</evidence>
<dbReference type="SUPFAM" id="SSF49599">
    <property type="entry name" value="TRAF domain-like"/>
    <property type="match status" value="2"/>
</dbReference>
<dbReference type="InterPro" id="IPR011333">
    <property type="entry name" value="SKP1/BTB/POZ_sf"/>
</dbReference>
<dbReference type="Proteomes" id="UP000499080">
    <property type="component" value="Unassembled WGS sequence"/>
</dbReference>
<dbReference type="SUPFAM" id="SSF54695">
    <property type="entry name" value="POZ domain"/>
    <property type="match status" value="1"/>
</dbReference>
<dbReference type="Gene3D" id="3.30.710.10">
    <property type="entry name" value="Potassium Channel Kv1.1, Chain A"/>
    <property type="match status" value="1"/>
</dbReference>
<dbReference type="AlphaFoldDB" id="A0A4Y2C4C7"/>
<dbReference type="InterPro" id="IPR000210">
    <property type="entry name" value="BTB/POZ_dom"/>
</dbReference>
<keyword evidence="3" id="KW-1185">Reference proteome</keyword>
<dbReference type="SMART" id="SM00225">
    <property type="entry name" value="BTB"/>
    <property type="match status" value="1"/>
</dbReference>
<evidence type="ECO:0000313" key="2">
    <source>
        <dbReference type="EMBL" id="GBL98953.1"/>
    </source>
</evidence>
<comment type="caution">
    <text evidence="2">The sequence shown here is derived from an EMBL/GenBank/DDBJ whole genome shotgun (WGS) entry which is preliminary data.</text>
</comment>
<dbReference type="EMBL" id="BGPR01000144">
    <property type="protein sequence ID" value="GBL98953.1"/>
    <property type="molecule type" value="Genomic_DNA"/>
</dbReference>
<dbReference type="Pfam" id="PF00651">
    <property type="entry name" value="BTB"/>
    <property type="match status" value="1"/>
</dbReference>
<reference evidence="2 3" key="1">
    <citation type="journal article" date="2019" name="Sci. Rep.">
        <title>Orb-weaving spider Araneus ventricosus genome elucidates the spidroin gene catalogue.</title>
        <authorList>
            <person name="Kono N."/>
            <person name="Nakamura H."/>
            <person name="Ohtoshi R."/>
            <person name="Moran D.A.P."/>
            <person name="Shinohara A."/>
            <person name="Yoshida Y."/>
            <person name="Fujiwara M."/>
            <person name="Mori M."/>
            <person name="Tomita M."/>
            <person name="Arakawa K."/>
        </authorList>
    </citation>
    <scope>NUCLEOTIDE SEQUENCE [LARGE SCALE GENOMIC DNA]</scope>
</reference>
<organism evidence="2 3">
    <name type="scientific">Araneus ventricosus</name>
    <name type="common">Orbweaver spider</name>
    <name type="synonym">Epeira ventricosa</name>
    <dbReference type="NCBI Taxonomy" id="182803"/>
    <lineage>
        <taxon>Eukaryota</taxon>
        <taxon>Metazoa</taxon>
        <taxon>Ecdysozoa</taxon>
        <taxon>Arthropoda</taxon>
        <taxon>Chelicerata</taxon>
        <taxon>Arachnida</taxon>
        <taxon>Araneae</taxon>
        <taxon>Araneomorphae</taxon>
        <taxon>Entelegynae</taxon>
        <taxon>Araneoidea</taxon>
        <taxon>Araneidae</taxon>
        <taxon>Araneus</taxon>
    </lineage>
</organism>
<dbReference type="OrthoDB" id="8117402at2759"/>
<protein>
    <submittedName>
        <fullName evidence="2">Speckle-type POZ protein B</fullName>
    </submittedName>
</protein>
<dbReference type="Gene3D" id="1.25.40.420">
    <property type="match status" value="1"/>
</dbReference>
<gene>
    <name evidence="2" type="primary">spop-b_18</name>
    <name evidence="2" type="ORF">AVEN_227477_1</name>
</gene>
<feature type="domain" description="BTB" evidence="1">
    <location>
        <begin position="331"/>
        <end position="398"/>
    </location>
</feature>
<proteinExistence type="predicted"/>
<sequence>MSEEVETRKTFTFFWIIENLDLFFKKKHISSPFFQVDSSERTFWYLSFWTENMRGFTEICVWCMPVDGDEDESDGSRVEFELSLLKPDGLPLKTSKGNLTKGFSCSPWLQKEEFECFRNAFFPDNSFTIRCKMWKTGLGFESSNFCIGRTTLTKEKDTIFWSVRRFSSLNSGGKRSRCVKLNLQSFPSVTLNLLLRERNDEIEIEIINNYSRIDFKTFWRVSVLDIFGERVNSWHIWWDMTEKRTSNSFPCFMTLSELMANKELYLPNDTLILQFDCEITQRRQMTVGIQRTDNLESDDPELNSKELSHLNIRSENLSMDLANLYKEGLFSDVILQVGSETFPVHKAILGARSPVFKAMFTLDMKEKKETCIELKEIEGDTLHRLLLYMYTDTIEDLQYETAAALYAAADRYDLTGLRKKCSAVLKTKLSIVNTCELLVLADMHSDEDLKRHVASYFIEHSSEIALLDDGECFLKNHFSLALEITRNVIRQTR</sequence>
<dbReference type="PANTHER" id="PTHR24413">
    <property type="entry name" value="SPECKLE-TYPE POZ PROTEIN"/>
    <property type="match status" value="1"/>
</dbReference>
<dbReference type="PROSITE" id="PS50097">
    <property type="entry name" value="BTB"/>
    <property type="match status" value="1"/>
</dbReference>
<dbReference type="Gene3D" id="2.60.210.10">
    <property type="entry name" value="Apoptosis, Tumor Necrosis Factor Receptor Associated Protein 2, Chain A"/>
    <property type="match status" value="1"/>
</dbReference>
<accession>A0A4Y2C4C7</accession>